<dbReference type="Proteomes" id="UP000438448">
    <property type="component" value="Unassembled WGS sequence"/>
</dbReference>
<keyword evidence="2" id="KW-1185">Reference proteome</keyword>
<evidence type="ECO:0000313" key="2">
    <source>
        <dbReference type="Proteomes" id="UP000438448"/>
    </source>
</evidence>
<dbReference type="AlphaFoldDB" id="A0A7K0D0T2"/>
<reference evidence="1 2" key="1">
    <citation type="submission" date="2019-10" db="EMBL/GenBank/DDBJ databases">
        <title>Nocardia macrotermitis sp. nov. and Nocardia aurantia sp. nov., isolated from the gut of fungus growing-termite Macrotermes natalensis.</title>
        <authorList>
            <person name="Benndorf R."/>
            <person name="Schwitalla J."/>
            <person name="Martin K."/>
            <person name="De Beer W."/>
            <person name="Kaster A.-K."/>
            <person name="Vollmers J."/>
            <person name="Poulsen M."/>
            <person name="Beemelmanns C."/>
        </authorList>
    </citation>
    <scope>NUCLEOTIDE SEQUENCE [LARGE SCALE GENOMIC DNA]</scope>
    <source>
        <strain evidence="1 2">RB20</strain>
    </source>
</reference>
<organism evidence="1 2">
    <name type="scientific">Nocardia macrotermitis</name>
    <dbReference type="NCBI Taxonomy" id="2585198"/>
    <lineage>
        <taxon>Bacteria</taxon>
        <taxon>Bacillati</taxon>
        <taxon>Actinomycetota</taxon>
        <taxon>Actinomycetes</taxon>
        <taxon>Mycobacteriales</taxon>
        <taxon>Nocardiaceae</taxon>
        <taxon>Nocardia</taxon>
    </lineage>
</organism>
<proteinExistence type="predicted"/>
<accession>A0A7K0D0T2</accession>
<sequence length="58" mass="6223">MITNTVPVCCGVPMVRHMRPVYGTGTFAPVFRCPVCTFGFVGDGLALALVDRHEGRVA</sequence>
<evidence type="ECO:0000313" key="1">
    <source>
        <dbReference type="EMBL" id="MQY19335.1"/>
    </source>
</evidence>
<name>A0A7K0D0T2_9NOCA</name>
<dbReference type="RefSeq" id="WP_153410104.1">
    <property type="nucleotide sequence ID" value="NZ_WEGK01000004.1"/>
</dbReference>
<dbReference type="EMBL" id="WEGK01000004">
    <property type="protein sequence ID" value="MQY19335.1"/>
    <property type="molecule type" value="Genomic_DNA"/>
</dbReference>
<comment type="caution">
    <text evidence="1">The sequence shown here is derived from an EMBL/GenBank/DDBJ whole genome shotgun (WGS) entry which is preliminary data.</text>
</comment>
<protein>
    <submittedName>
        <fullName evidence="1">Uncharacterized protein</fullName>
    </submittedName>
</protein>
<gene>
    <name evidence="1" type="ORF">NRB20_24200</name>
</gene>